<keyword evidence="2" id="KW-1185">Reference proteome</keyword>
<gene>
    <name evidence="1" type="ORF">DPMN_152534</name>
</gene>
<reference evidence="1" key="1">
    <citation type="journal article" date="2019" name="bioRxiv">
        <title>The Genome of the Zebra Mussel, Dreissena polymorpha: A Resource for Invasive Species Research.</title>
        <authorList>
            <person name="McCartney M.A."/>
            <person name="Auch B."/>
            <person name="Kono T."/>
            <person name="Mallez S."/>
            <person name="Zhang Y."/>
            <person name="Obille A."/>
            <person name="Becker A."/>
            <person name="Abrahante J.E."/>
            <person name="Garbe J."/>
            <person name="Badalamenti J.P."/>
            <person name="Herman A."/>
            <person name="Mangelson H."/>
            <person name="Liachko I."/>
            <person name="Sullivan S."/>
            <person name="Sone E.D."/>
            <person name="Koren S."/>
            <person name="Silverstein K.A.T."/>
            <person name="Beckman K.B."/>
            <person name="Gohl D.M."/>
        </authorList>
    </citation>
    <scope>NUCLEOTIDE SEQUENCE</scope>
    <source>
        <strain evidence="1">Duluth1</strain>
        <tissue evidence="1">Whole animal</tissue>
    </source>
</reference>
<dbReference type="AlphaFoldDB" id="A0A9D4FM04"/>
<evidence type="ECO:0000313" key="1">
    <source>
        <dbReference type="EMBL" id="KAH3798930.1"/>
    </source>
</evidence>
<comment type="caution">
    <text evidence="1">The sequence shown here is derived from an EMBL/GenBank/DDBJ whole genome shotgun (WGS) entry which is preliminary data.</text>
</comment>
<reference evidence="1" key="2">
    <citation type="submission" date="2020-11" db="EMBL/GenBank/DDBJ databases">
        <authorList>
            <person name="McCartney M.A."/>
            <person name="Auch B."/>
            <person name="Kono T."/>
            <person name="Mallez S."/>
            <person name="Becker A."/>
            <person name="Gohl D.M."/>
            <person name="Silverstein K.A.T."/>
            <person name="Koren S."/>
            <person name="Bechman K.B."/>
            <person name="Herman A."/>
            <person name="Abrahante J.E."/>
            <person name="Garbe J."/>
        </authorList>
    </citation>
    <scope>NUCLEOTIDE SEQUENCE</scope>
    <source>
        <strain evidence="1">Duluth1</strain>
        <tissue evidence="1">Whole animal</tissue>
    </source>
</reference>
<protein>
    <submittedName>
        <fullName evidence="1">Uncharacterized protein</fullName>
    </submittedName>
</protein>
<dbReference type="Proteomes" id="UP000828390">
    <property type="component" value="Unassembled WGS sequence"/>
</dbReference>
<dbReference type="EMBL" id="JAIWYP010000007">
    <property type="protein sequence ID" value="KAH3798930.1"/>
    <property type="molecule type" value="Genomic_DNA"/>
</dbReference>
<organism evidence="1 2">
    <name type="scientific">Dreissena polymorpha</name>
    <name type="common">Zebra mussel</name>
    <name type="synonym">Mytilus polymorpha</name>
    <dbReference type="NCBI Taxonomy" id="45954"/>
    <lineage>
        <taxon>Eukaryota</taxon>
        <taxon>Metazoa</taxon>
        <taxon>Spiralia</taxon>
        <taxon>Lophotrochozoa</taxon>
        <taxon>Mollusca</taxon>
        <taxon>Bivalvia</taxon>
        <taxon>Autobranchia</taxon>
        <taxon>Heteroconchia</taxon>
        <taxon>Euheterodonta</taxon>
        <taxon>Imparidentia</taxon>
        <taxon>Neoheterodontei</taxon>
        <taxon>Myida</taxon>
        <taxon>Dreissenoidea</taxon>
        <taxon>Dreissenidae</taxon>
        <taxon>Dreissena</taxon>
    </lineage>
</organism>
<evidence type="ECO:0000313" key="2">
    <source>
        <dbReference type="Proteomes" id="UP000828390"/>
    </source>
</evidence>
<sequence>MSRPVDIFYRPVKTFRLPDKCSAKNVLDRTITPISMGITINRCAGKYVLQLYPACPRCQGPFTAVRLLLKCNTFSPQRVQRRAALRTYGPLQITTDITVFISRDFFDLCLENKARPS</sequence>
<proteinExistence type="predicted"/>
<accession>A0A9D4FM04</accession>
<name>A0A9D4FM04_DREPO</name>